<dbReference type="InterPro" id="IPR007219">
    <property type="entry name" value="XnlR_reg_dom"/>
</dbReference>
<keyword evidence="3" id="KW-0862">Zinc</keyword>
<dbReference type="GO" id="GO:0043565">
    <property type="term" value="F:sequence-specific DNA binding"/>
    <property type="evidence" value="ECO:0007669"/>
    <property type="project" value="TreeGrafter"/>
</dbReference>
<comment type="subcellular location">
    <subcellularLocation>
        <location evidence="1">Nucleus</location>
    </subcellularLocation>
</comment>
<evidence type="ECO:0000256" key="2">
    <source>
        <dbReference type="ARBA" id="ARBA00022723"/>
    </source>
</evidence>
<keyword evidence="4" id="KW-0805">Transcription regulation</keyword>
<dbReference type="GO" id="GO:0006351">
    <property type="term" value="P:DNA-templated transcription"/>
    <property type="evidence" value="ECO:0007669"/>
    <property type="project" value="InterPro"/>
</dbReference>
<keyword evidence="6" id="KW-0804">Transcription</keyword>
<keyword evidence="5" id="KW-0238">DNA-binding</keyword>
<evidence type="ECO:0000256" key="7">
    <source>
        <dbReference type="ARBA" id="ARBA00023242"/>
    </source>
</evidence>
<reference evidence="9" key="1">
    <citation type="submission" date="2022-10" db="EMBL/GenBank/DDBJ databases">
        <title>Culturing micro-colonial fungi from biological soil crusts in the Mojave desert and describing Neophaeococcomyces mojavensis, and introducing the new genera and species Taxawa tesnikishii.</title>
        <authorList>
            <person name="Kurbessoian T."/>
            <person name="Stajich J.E."/>
        </authorList>
    </citation>
    <scope>NUCLEOTIDE SEQUENCE</scope>
    <source>
        <strain evidence="9">TK_35</strain>
    </source>
</reference>
<dbReference type="GO" id="GO:0000981">
    <property type="term" value="F:DNA-binding transcription factor activity, RNA polymerase II-specific"/>
    <property type="evidence" value="ECO:0007669"/>
    <property type="project" value="TreeGrafter"/>
</dbReference>
<keyword evidence="7" id="KW-0539">Nucleus</keyword>
<dbReference type="PANTHER" id="PTHR47782:SF1">
    <property type="entry name" value="PYRIMIDINE PATHWAY REGULATORY PROTEIN 1"/>
    <property type="match status" value="1"/>
</dbReference>
<evidence type="ECO:0000259" key="8">
    <source>
        <dbReference type="SMART" id="SM00906"/>
    </source>
</evidence>
<organism evidence="9 10">
    <name type="scientific">Knufia peltigerae</name>
    <dbReference type="NCBI Taxonomy" id="1002370"/>
    <lineage>
        <taxon>Eukaryota</taxon>
        <taxon>Fungi</taxon>
        <taxon>Dikarya</taxon>
        <taxon>Ascomycota</taxon>
        <taxon>Pezizomycotina</taxon>
        <taxon>Eurotiomycetes</taxon>
        <taxon>Chaetothyriomycetidae</taxon>
        <taxon>Chaetothyriales</taxon>
        <taxon>Trichomeriaceae</taxon>
        <taxon>Knufia</taxon>
    </lineage>
</organism>
<evidence type="ECO:0000256" key="5">
    <source>
        <dbReference type="ARBA" id="ARBA00023125"/>
    </source>
</evidence>
<evidence type="ECO:0000313" key="9">
    <source>
        <dbReference type="EMBL" id="KAJ9633022.1"/>
    </source>
</evidence>
<dbReference type="GO" id="GO:0008270">
    <property type="term" value="F:zinc ion binding"/>
    <property type="evidence" value="ECO:0007669"/>
    <property type="project" value="InterPro"/>
</dbReference>
<dbReference type="CDD" id="cd12148">
    <property type="entry name" value="fungal_TF_MHR"/>
    <property type="match status" value="1"/>
</dbReference>
<evidence type="ECO:0000256" key="1">
    <source>
        <dbReference type="ARBA" id="ARBA00004123"/>
    </source>
</evidence>
<evidence type="ECO:0000256" key="6">
    <source>
        <dbReference type="ARBA" id="ARBA00023163"/>
    </source>
</evidence>
<dbReference type="AlphaFoldDB" id="A0AA38Y364"/>
<evidence type="ECO:0000256" key="4">
    <source>
        <dbReference type="ARBA" id="ARBA00023015"/>
    </source>
</evidence>
<accession>A0AA38Y364</accession>
<dbReference type="Pfam" id="PF04082">
    <property type="entry name" value="Fungal_trans"/>
    <property type="match status" value="1"/>
</dbReference>
<dbReference type="CDD" id="cd14723">
    <property type="entry name" value="ZIP_Ppr1"/>
    <property type="match status" value="1"/>
</dbReference>
<dbReference type="GO" id="GO:0005634">
    <property type="term" value="C:nucleus"/>
    <property type="evidence" value="ECO:0007669"/>
    <property type="project" value="UniProtKB-SubCell"/>
</dbReference>
<evidence type="ECO:0000313" key="10">
    <source>
        <dbReference type="Proteomes" id="UP001172681"/>
    </source>
</evidence>
<dbReference type="GO" id="GO:0045944">
    <property type="term" value="P:positive regulation of transcription by RNA polymerase II"/>
    <property type="evidence" value="ECO:0007669"/>
    <property type="project" value="TreeGrafter"/>
</dbReference>
<protein>
    <recommendedName>
        <fullName evidence="8">Xylanolytic transcriptional activator regulatory domain-containing protein</fullName>
    </recommendedName>
</protein>
<dbReference type="PANTHER" id="PTHR47782">
    <property type="entry name" value="ZN(II)2CYS6 TRANSCRIPTION FACTOR (EUROFUNG)-RELATED"/>
    <property type="match status" value="1"/>
</dbReference>
<sequence length="717" mass="80842">MPLKKCGLCEAAGEECVGYDAVAKRNVPRRSGSRYAFSHRTNTDRDTENSYVQSLEERVAYLEMKLQEHGLGHELEPTPRPTISPAPVSFQANVGTASPNELSNHFSLTIDEGSTDNADNRTIRPILSLTQRGATYEAAFSQILLSELIRAKTSQHIFAKPRTEREDNGNSSVSGMVEDFDASPVSLPTRQGVRSLVKAYFHFANMSMPLLHEPTFNHKLELLYKMSPVIDLAGTHSSTEAKRAVFFVFGVLSVALLTLQKQDPSRIPTSLADRYHRMSLKALLEAGLPSDLEGVQALLLIAQYFYHHPTVWAVWKTVGAALRLAVELGLRRDMTPEPMDFLTVDARRRAFWVAYAMDRNISIALGLPSCLADGAITTKFPSIENDEFITADGVILSDAFHPRPKRVNYHVLRYRQIQSEMRTTLYERAPVACGPVDLDRWQQDMRSRIQAWYDETPRKHNLTDGERKNVENFELTYYRALLYLYHPSANIPTPKEASLMSLAEAASKMIQLYRRFFTEHRLTIYWQAVENLFSAGTALLYSYVNSKQVRDHITMHELETLVHTCSSVLWGMVEHFPDFKGKRDAFDIVAFRALADLNKSSFAEPRLRRDSSGQALIEYAGGPDTSGFYEPAYLHQRPGQMLDGISAYAHQPGMGSTTSIPQDWTQQDQLQIQQNSTGVGVETYEGSTAFSFADFDELSFDWEAFEDSNDLTAPSWP</sequence>
<dbReference type="SMART" id="SM00906">
    <property type="entry name" value="Fungal_trans"/>
    <property type="match status" value="1"/>
</dbReference>
<dbReference type="InterPro" id="IPR052202">
    <property type="entry name" value="Yeast_MetPath_Reg"/>
</dbReference>
<keyword evidence="2" id="KW-0479">Metal-binding</keyword>
<feature type="domain" description="Xylanolytic transcriptional activator regulatory" evidence="8">
    <location>
        <begin position="314"/>
        <end position="387"/>
    </location>
</feature>
<comment type="caution">
    <text evidence="9">The sequence shown here is derived from an EMBL/GenBank/DDBJ whole genome shotgun (WGS) entry which is preliminary data.</text>
</comment>
<evidence type="ECO:0000256" key="3">
    <source>
        <dbReference type="ARBA" id="ARBA00022833"/>
    </source>
</evidence>
<proteinExistence type="predicted"/>
<dbReference type="EMBL" id="JAPDRN010000050">
    <property type="protein sequence ID" value="KAJ9633022.1"/>
    <property type="molecule type" value="Genomic_DNA"/>
</dbReference>
<gene>
    <name evidence="9" type="ORF">H2204_007412</name>
</gene>
<name>A0AA38Y364_9EURO</name>
<dbReference type="Proteomes" id="UP001172681">
    <property type="component" value="Unassembled WGS sequence"/>
</dbReference>
<keyword evidence="10" id="KW-1185">Reference proteome</keyword>